<keyword evidence="1" id="KW-0238">DNA-binding</keyword>
<dbReference type="RefSeq" id="WP_378068974.1">
    <property type="nucleotide sequence ID" value="NZ_JBHSBL010000018.1"/>
</dbReference>
<dbReference type="InterPro" id="IPR047057">
    <property type="entry name" value="MerR_fam"/>
</dbReference>
<dbReference type="InterPro" id="IPR011256">
    <property type="entry name" value="Reg_factor_effector_dom_sf"/>
</dbReference>
<keyword evidence="4" id="KW-1185">Reference proteome</keyword>
<dbReference type="Proteomes" id="UP001595867">
    <property type="component" value="Unassembled WGS sequence"/>
</dbReference>
<name>A0ABV8J0F5_9ACTN</name>
<sequence length="278" mass="30596">MNSGVSGDRAMTIGEFGRRAGLTIKALRLYEGSGLLPPAEVDPSGYRRYTAGQLGRAGRIGLLRRLGMPLAVIAEILDLPDAEAARRLDRWWAGEEAAAAARRESYSWLRTRLAHGDEPEVSYAVHIAASPGRKVATLHLEVDQEHLVPEMGAAEWEIRRHLEEQGATATGEHWVIYHGQVTPDSEAQVEVCVPFTGSLEPAGRITIRLEPERLIAYAEVTRDDCFYPRIVGAYEAVGDHVRAAGLIITAAPREIYLDSWDRLAPTDPFVHVAQPFEG</sequence>
<reference evidence="4" key="1">
    <citation type="journal article" date="2019" name="Int. J. Syst. Evol. Microbiol.">
        <title>The Global Catalogue of Microorganisms (GCM) 10K type strain sequencing project: providing services to taxonomists for standard genome sequencing and annotation.</title>
        <authorList>
            <consortium name="The Broad Institute Genomics Platform"/>
            <consortium name="The Broad Institute Genome Sequencing Center for Infectious Disease"/>
            <person name="Wu L."/>
            <person name="Ma J."/>
        </authorList>
    </citation>
    <scope>NUCLEOTIDE SEQUENCE [LARGE SCALE GENOMIC DNA]</scope>
    <source>
        <strain evidence="4">TBRC 5832</strain>
    </source>
</reference>
<protein>
    <submittedName>
        <fullName evidence="3">MerR family transcriptional regulator</fullName>
    </submittedName>
</protein>
<dbReference type="Pfam" id="PF13411">
    <property type="entry name" value="MerR_1"/>
    <property type="match status" value="1"/>
</dbReference>
<feature type="domain" description="HTH merR-type" evidence="2">
    <location>
        <begin position="10"/>
        <end position="79"/>
    </location>
</feature>
<evidence type="ECO:0000313" key="3">
    <source>
        <dbReference type="EMBL" id="MFC4068098.1"/>
    </source>
</evidence>
<dbReference type="SUPFAM" id="SSF46955">
    <property type="entry name" value="Putative DNA-binding domain"/>
    <property type="match status" value="1"/>
</dbReference>
<organism evidence="3 4">
    <name type="scientific">Actinoplanes subglobosus</name>
    <dbReference type="NCBI Taxonomy" id="1547892"/>
    <lineage>
        <taxon>Bacteria</taxon>
        <taxon>Bacillati</taxon>
        <taxon>Actinomycetota</taxon>
        <taxon>Actinomycetes</taxon>
        <taxon>Micromonosporales</taxon>
        <taxon>Micromonosporaceae</taxon>
        <taxon>Actinoplanes</taxon>
    </lineage>
</organism>
<dbReference type="SMART" id="SM00422">
    <property type="entry name" value="HTH_MERR"/>
    <property type="match status" value="1"/>
</dbReference>
<dbReference type="Gene3D" id="3.20.80.10">
    <property type="entry name" value="Regulatory factor, effector binding domain"/>
    <property type="match status" value="1"/>
</dbReference>
<evidence type="ECO:0000313" key="4">
    <source>
        <dbReference type="Proteomes" id="UP001595867"/>
    </source>
</evidence>
<dbReference type="Gene3D" id="1.10.1660.10">
    <property type="match status" value="1"/>
</dbReference>
<evidence type="ECO:0000259" key="2">
    <source>
        <dbReference type="PROSITE" id="PS50937"/>
    </source>
</evidence>
<accession>A0ABV8J0F5</accession>
<dbReference type="PANTHER" id="PTHR30204:SF97">
    <property type="entry name" value="MERR FAMILY REGULATORY PROTEIN"/>
    <property type="match status" value="1"/>
</dbReference>
<dbReference type="PROSITE" id="PS50937">
    <property type="entry name" value="HTH_MERR_2"/>
    <property type="match status" value="1"/>
</dbReference>
<dbReference type="PANTHER" id="PTHR30204">
    <property type="entry name" value="REDOX-CYCLING DRUG-SENSING TRANSCRIPTIONAL ACTIVATOR SOXR"/>
    <property type="match status" value="1"/>
</dbReference>
<dbReference type="InterPro" id="IPR000551">
    <property type="entry name" value="MerR-type_HTH_dom"/>
</dbReference>
<dbReference type="PRINTS" id="PR00040">
    <property type="entry name" value="HTHMERR"/>
</dbReference>
<dbReference type="InterPro" id="IPR009061">
    <property type="entry name" value="DNA-bd_dom_put_sf"/>
</dbReference>
<gene>
    <name evidence="3" type="ORF">ACFO0C_24465</name>
</gene>
<dbReference type="EMBL" id="JBHSBL010000018">
    <property type="protein sequence ID" value="MFC4068098.1"/>
    <property type="molecule type" value="Genomic_DNA"/>
</dbReference>
<comment type="caution">
    <text evidence="3">The sequence shown here is derived from an EMBL/GenBank/DDBJ whole genome shotgun (WGS) entry which is preliminary data.</text>
</comment>
<proteinExistence type="predicted"/>
<evidence type="ECO:0000256" key="1">
    <source>
        <dbReference type="ARBA" id="ARBA00023125"/>
    </source>
</evidence>